<dbReference type="SUPFAM" id="SSF53098">
    <property type="entry name" value="Ribonuclease H-like"/>
    <property type="match status" value="1"/>
</dbReference>
<proteinExistence type="predicted"/>
<dbReference type="InterPro" id="IPR036397">
    <property type="entry name" value="RNaseH_sf"/>
</dbReference>
<gene>
    <name evidence="3" type="ORF">Tco_0909089</name>
</gene>
<dbReference type="PANTHER" id="PTHR42648">
    <property type="entry name" value="TRANSPOSASE, PUTATIVE-RELATED"/>
    <property type="match status" value="1"/>
</dbReference>
<feature type="domain" description="Integrase catalytic" evidence="2">
    <location>
        <begin position="335"/>
        <end position="431"/>
    </location>
</feature>
<dbReference type="PANTHER" id="PTHR42648:SF27">
    <property type="entry name" value="RNA-DIRECTED DNA POLYMERASE"/>
    <property type="match status" value="1"/>
</dbReference>
<evidence type="ECO:0000313" key="3">
    <source>
        <dbReference type="EMBL" id="GJT28814.1"/>
    </source>
</evidence>
<feature type="region of interest" description="Disordered" evidence="1">
    <location>
        <begin position="204"/>
        <end position="243"/>
    </location>
</feature>
<dbReference type="PROSITE" id="PS50994">
    <property type="entry name" value="INTEGRASE"/>
    <property type="match status" value="1"/>
</dbReference>
<dbReference type="Proteomes" id="UP001151760">
    <property type="component" value="Unassembled WGS sequence"/>
</dbReference>
<protein>
    <submittedName>
        <fullName evidence="3">Retrotransposon protein, putative, ty1-copia subclass</fullName>
    </submittedName>
</protein>
<sequence>MEVEGFEPPQEEEILIRRSERSRRVPNCLCLNVEAEEHSLGDLNEPTSYKDAMLDSESNKWINAMNAKIQSMIDNMVWVLVDLPPGCKTVRRTKSCTCRQLSHDDYLLSSKTISSRSTALMMVAAAQNTNNSTIRSEGKLAHLEQPLIPLPYPVASQATHDAFEALCDAQNEEDGQSVSSYLLKMKSYLDILERLGYAMPNELGGKIQKDKKKPRGAKGKDKGKTKLAFAPKPKIQPPPKRYNPTKDSVYYHCPEVVHWRRRCPSYHAELKKRKSASITSTSGSRWLKHGALSLYMGNEMHGAVEAIGSFDLVLASGLIIVFQNEVENQLGKKIKAIGFDQGGEYLSYEFVNHMKSHGIVSQLTLPYTPQHIGVPKRSNQTLLDMVRSMMNLTTLPKYFWGYALESAARILNMVPTKKVERMPYEIWHGKLPSYPT</sequence>
<evidence type="ECO:0000256" key="1">
    <source>
        <dbReference type="SAM" id="MobiDB-lite"/>
    </source>
</evidence>
<comment type="caution">
    <text evidence="3">The sequence shown here is derived from an EMBL/GenBank/DDBJ whole genome shotgun (WGS) entry which is preliminary data.</text>
</comment>
<dbReference type="InterPro" id="IPR001584">
    <property type="entry name" value="Integrase_cat-core"/>
</dbReference>
<evidence type="ECO:0000259" key="2">
    <source>
        <dbReference type="PROSITE" id="PS50994"/>
    </source>
</evidence>
<name>A0ABQ5CVF2_9ASTR</name>
<reference evidence="3" key="1">
    <citation type="journal article" date="2022" name="Int. J. Mol. Sci.">
        <title>Draft Genome of Tanacetum Coccineum: Genomic Comparison of Closely Related Tanacetum-Family Plants.</title>
        <authorList>
            <person name="Yamashiro T."/>
            <person name="Shiraishi A."/>
            <person name="Nakayama K."/>
            <person name="Satake H."/>
        </authorList>
    </citation>
    <scope>NUCLEOTIDE SEQUENCE</scope>
</reference>
<accession>A0ABQ5CVF2</accession>
<dbReference type="Gene3D" id="3.30.420.10">
    <property type="entry name" value="Ribonuclease H-like superfamily/Ribonuclease H"/>
    <property type="match status" value="1"/>
</dbReference>
<dbReference type="InterPro" id="IPR039537">
    <property type="entry name" value="Retrotran_Ty1/copia-like"/>
</dbReference>
<keyword evidence="4" id="KW-1185">Reference proteome</keyword>
<evidence type="ECO:0000313" key="4">
    <source>
        <dbReference type="Proteomes" id="UP001151760"/>
    </source>
</evidence>
<reference evidence="3" key="2">
    <citation type="submission" date="2022-01" db="EMBL/GenBank/DDBJ databases">
        <authorList>
            <person name="Yamashiro T."/>
            <person name="Shiraishi A."/>
            <person name="Satake H."/>
            <person name="Nakayama K."/>
        </authorList>
    </citation>
    <scope>NUCLEOTIDE SEQUENCE</scope>
</reference>
<organism evidence="3 4">
    <name type="scientific">Tanacetum coccineum</name>
    <dbReference type="NCBI Taxonomy" id="301880"/>
    <lineage>
        <taxon>Eukaryota</taxon>
        <taxon>Viridiplantae</taxon>
        <taxon>Streptophyta</taxon>
        <taxon>Embryophyta</taxon>
        <taxon>Tracheophyta</taxon>
        <taxon>Spermatophyta</taxon>
        <taxon>Magnoliopsida</taxon>
        <taxon>eudicotyledons</taxon>
        <taxon>Gunneridae</taxon>
        <taxon>Pentapetalae</taxon>
        <taxon>asterids</taxon>
        <taxon>campanulids</taxon>
        <taxon>Asterales</taxon>
        <taxon>Asteraceae</taxon>
        <taxon>Asteroideae</taxon>
        <taxon>Anthemideae</taxon>
        <taxon>Anthemidinae</taxon>
        <taxon>Tanacetum</taxon>
    </lineage>
</organism>
<dbReference type="InterPro" id="IPR012337">
    <property type="entry name" value="RNaseH-like_sf"/>
</dbReference>
<dbReference type="EMBL" id="BQNB010014491">
    <property type="protein sequence ID" value="GJT28814.1"/>
    <property type="molecule type" value="Genomic_DNA"/>
</dbReference>